<keyword evidence="4" id="KW-0720">Serine protease</keyword>
<dbReference type="InterPro" id="IPR040573">
    <property type="entry name" value="TSP_N"/>
</dbReference>
<dbReference type="InterPro" id="IPR004447">
    <property type="entry name" value="Peptidase_S41A"/>
</dbReference>
<dbReference type="GO" id="GO:0006508">
    <property type="term" value="P:proteolysis"/>
    <property type="evidence" value="ECO:0007669"/>
    <property type="project" value="UniProtKB-KW"/>
</dbReference>
<feature type="domain" description="PDZ" evidence="6">
    <location>
        <begin position="244"/>
        <end position="321"/>
    </location>
</feature>
<name>A0A5B9QG60_9BACT</name>
<evidence type="ECO:0000313" key="8">
    <source>
        <dbReference type="Proteomes" id="UP000323917"/>
    </source>
</evidence>
<evidence type="ECO:0000256" key="2">
    <source>
        <dbReference type="ARBA" id="ARBA00022670"/>
    </source>
</evidence>
<dbReference type="SUPFAM" id="SSF52096">
    <property type="entry name" value="ClpP/crotonase"/>
    <property type="match status" value="1"/>
</dbReference>
<dbReference type="GO" id="GO:0030288">
    <property type="term" value="C:outer membrane-bounded periplasmic space"/>
    <property type="evidence" value="ECO:0007669"/>
    <property type="project" value="TreeGrafter"/>
</dbReference>
<dbReference type="Pfam" id="PF17804">
    <property type="entry name" value="TSP_NTD"/>
    <property type="match status" value="1"/>
</dbReference>
<dbReference type="SUPFAM" id="SSF50156">
    <property type="entry name" value="PDZ domain-like"/>
    <property type="match status" value="1"/>
</dbReference>
<dbReference type="GO" id="GO:0007165">
    <property type="term" value="P:signal transduction"/>
    <property type="evidence" value="ECO:0007669"/>
    <property type="project" value="TreeGrafter"/>
</dbReference>
<dbReference type="EMBL" id="CP042913">
    <property type="protein sequence ID" value="QEG36625.1"/>
    <property type="molecule type" value="Genomic_DNA"/>
</dbReference>
<dbReference type="Pfam" id="PF11818">
    <property type="entry name" value="DUF3340"/>
    <property type="match status" value="1"/>
</dbReference>
<dbReference type="Gene3D" id="2.30.42.10">
    <property type="match status" value="1"/>
</dbReference>
<dbReference type="Gene3D" id="3.90.226.10">
    <property type="entry name" value="2-enoyl-CoA Hydratase, Chain A, domain 1"/>
    <property type="match status" value="1"/>
</dbReference>
<accession>A0A5B9QG60</accession>
<dbReference type="InterPro" id="IPR020992">
    <property type="entry name" value="Tail_Prtase_C"/>
</dbReference>
<dbReference type="SMART" id="SM00228">
    <property type="entry name" value="PDZ"/>
    <property type="match status" value="1"/>
</dbReference>
<dbReference type="Proteomes" id="UP000323917">
    <property type="component" value="Chromosome"/>
</dbReference>
<evidence type="ECO:0000256" key="4">
    <source>
        <dbReference type="ARBA" id="ARBA00022825"/>
    </source>
</evidence>
<dbReference type="SMART" id="SM00245">
    <property type="entry name" value="TSPc"/>
    <property type="match status" value="1"/>
</dbReference>
<reference evidence="7 8" key="1">
    <citation type="submission" date="2019-08" db="EMBL/GenBank/DDBJ databases">
        <title>Deep-cultivation of Planctomycetes and their phenomic and genomic characterization uncovers novel biology.</title>
        <authorList>
            <person name="Wiegand S."/>
            <person name="Jogler M."/>
            <person name="Boedeker C."/>
            <person name="Pinto D."/>
            <person name="Vollmers J."/>
            <person name="Rivas-Marin E."/>
            <person name="Kohn T."/>
            <person name="Peeters S.H."/>
            <person name="Heuer A."/>
            <person name="Rast P."/>
            <person name="Oberbeckmann S."/>
            <person name="Bunk B."/>
            <person name="Jeske O."/>
            <person name="Meyerdierks A."/>
            <person name="Storesund J.E."/>
            <person name="Kallscheuer N."/>
            <person name="Luecker S."/>
            <person name="Lage O.M."/>
            <person name="Pohl T."/>
            <person name="Merkel B.J."/>
            <person name="Hornburger P."/>
            <person name="Mueller R.-W."/>
            <person name="Bruemmer F."/>
            <person name="Labrenz M."/>
            <person name="Spormann A.M."/>
            <person name="Op den Camp H."/>
            <person name="Overmann J."/>
            <person name="Amann R."/>
            <person name="Jetten M.S.M."/>
            <person name="Mascher T."/>
            <person name="Medema M.H."/>
            <person name="Devos D.P."/>
            <person name="Kaster A.-K."/>
            <person name="Ovreas L."/>
            <person name="Rohde M."/>
            <person name="Galperin M.Y."/>
            <person name="Jogler C."/>
        </authorList>
    </citation>
    <scope>NUCLEOTIDE SEQUENCE [LARGE SCALE GENOMIC DNA]</scope>
    <source>
        <strain evidence="7 8">Pr1d</strain>
    </source>
</reference>
<dbReference type="PANTHER" id="PTHR32060">
    <property type="entry name" value="TAIL-SPECIFIC PROTEASE"/>
    <property type="match status" value="1"/>
</dbReference>
<dbReference type="GO" id="GO:0004252">
    <property type="term" value="F:serine-type endopeptidase activity"/>
    <property type="evidence" value="ECO:0007669"/>
    <property type="project" value="UniProtKB-EC"/>
</dbReference>
<comment type="similarity">
    <text evidence="1">Belongs to the peptidase S41A family.</text>
</comment>
<keyword evidence="3 7" id="KW-0378">Hydrolase</keyword>
<gene>
    <name evidence="7" type="primary">prc</name>
    <name evidence="7" type="ORF">Pr1d_39400</name>
</gene>
<sequence length="734" mass="83121">MFFDGERFGLSRPFRNFVLASLATICLATALLVPTVVAKPTDPTRVDRHIAIMVAALMDRRHLSEMQMDDEISHRALDMFLKSLDRMKLFFLQSDVDEFMAERDNLDDYVKSGDVKIAKKIFDRFLQRVNEQVAVAQVYIDDEHDFTLDETMIRDPDEWGYAKTKEELNERWRKRVKYDLLLELADEVPQEEAVEKLHKRYRGIQRNWEQHSNDELLEDFLTAITTSFDPHSSYMSPSNLDNFTIQMRLELDGIGASLESKYGETIVRRIVPGGAADKDGRLKIEDVIVGVAEGTDGEFVDIVDMKINDVVQLIRGKPNTIVRLEVMPADKSGRKIYDITRARIELKDSEARSEILERPIQETPATDPTASDEHSHAVDSIVPETETVENVTGKILEQQKGSNGPSRRIGVISLPSFYMDMEGRRAGKVDFKSTTRDVRRLLEEFNKQNVDLVVMDLRFNGGGSLPESVEATGLFIDKGPVVQVKGPDGRVQPYPDEEAGEVWSGPLIVLINRFSASASEIFAGAIQDYGRGLVIGDHSTHGKGTVQQLFELGTQILPLQEAPNLGALKMTIQQFYRPSGDSTQNRGVVSDVEIPYRTSYWEGIGEADLDYALKFDRVAPQPHDNYHAVSAPMIEQLKQRSAAREAKAEFFIKEQQKIDQIIKRQQEPTVTLNKEKFLAERAEVNSDKDQEEMFESLEDKDSPVFPMTPYNEEVIAIALDYLELLHEDNVALAK</sequence>
<protein>
    <submittedName>
        <fullName evidence="7">Tail-specific protease</fullName>
        <ecNumber evidence="7">3.4.21.102</ecNumber>
    </submittedName>
</protein>
<dbReference type="PANTHER" id="PTHR32060:SF22">
    <property type="entry name" value="CARBOXYL-TERMINAL-PROCESSING PEPTIDASE 3, CHLOROPLASTIC"/>
    <property type="match status" value="1"/>
</dbReference>
<dbReference type="CDD" id="cd06782">
    <property type="entry name" value="cpPDZ_CPP-like"/>
    <property type="match status" value="1"/>
</dbReference>
<dbReference type="AlphaFoldDB" id="A0A5B9QG60"/>
<dbReference type="CDD" id="cd07560">
    <property type="entry name" value="Peptidase_S41_CPP"/>
    <property type="match status" value="1"/>
</dbReference>
<keyword evidence="2 7" id="KW-0645">Protease</keyword>
<evidence type="ECO:0000256" key="3">
    <source>
        <dbReference type="ARBA" id="ARBA00022801"/>
    </source>
</evidence>
<keyword evidence="8" id="KW-1185">Reference proteome</keyword>
<dbReference type="FunFam" id="3.90.226.10:FF:000090">
    <property type="entry name" value="Tail-specific protease"/>
    <property type="match status" value="1"/>
</dbReference>
<evidence type="ECO:0000256" key="5">
    <source>
        <dbReference type="SAM" id="MobiDB-lite"/>
    </source>
</evidence>
<feature type="region of interest" description="Disordered" evidence="5">
    <location>
        <begin position="358"/>
        <end position="384"/>
    </location>
</feature>
<dbReference type="PROSITE" id="PS50106">
    <property type="entry name" value="PDZ"/>
    <property type="match status" value="1"/>
</dbReference>
<dbReference type="InterPro" id="IPR005151">
    <property type="entry name" value="Tail-specific_protease"/>
</dbReference>
<evidence type="ECO:0000313" key="7">
    <source>
        <dbReference type="EMBL" id="QEG36625.1"/>
    </source>
</evidence>
<dbReference type="InterPro" id="IPR036034">
    <property type="entry name" value="PDZ_sf"/>
</dbReference>
<proteinExistence type="inferred from homology"/>
<dbReference type="KEGG" id="bgok:Pr1d_39400"/>
<dbReference type="Pfam" id="PF00595">
    <property type="entry name" value="PDZ"/>
    <property type="match status" value="1"/>
</dbReference>
<dbReference type="InterPro" id="IPR001478">
    <property type="entry name" value="PDZ"/>
</dbReference>
<dbReference type="Pfam" id="PF03572">
    <property type="entry name" value="Peptidase_S41"/>
    <property type="match status" value="1"/>
</dbReference>
<evidence type="ECO:0000259" key="6">
    <source>
        <dbReference type="PROSITE" id="PS50106"/>
    </source>
</evidence>
<dbReference type="InterPro" id="IPR029045">
    <property type="entry name" value="ClpP/crotonase-like_dom_sf"/>
</dbReference>
<dbReference type="RefSeq" id="WP_168205347.1">
    <property type="nucleotide sequence ID" value="NZ_CP042913.1"/>
</dbReference>
<evidence type="ECO:0000256" key="1">
    <source>
        <dbReference type="ARBA" id="ARBA00009179"/>
    </source>
</evidence>
<organism evidence="7 8">
    <name type="scientific">Bythopirellula goksoeyrii</name>
    <dbReference type="NCBI Taxonomy" id="1400387"/>
    <lineage>
        <taxon>Bacteria</taxon>
        <taxon>Pseudomonadati</taxon>
        <taxon>Planctomycetota</taxon>
        <taxon>Planctomycetia</taxon>
        <taxon>Pirellulales</taxon>
        <taxon>Lacipirellulaceae</taxon>
        <taxon>Bythopirellula</taxon>
    </lineage>
</organism>
<dbReference type="EC" id="3.4.21.102" evidence="7"/>